<evidence type="ECO:0000256" key="7">
    <source>
        <dbReference type="SAM" id="MobiDB-lite"/>
    </source>
</evidence>
<evidence type="ECO:0000256" key="3">
    <source>
        <dbReference type="ARBA" id="ARBA00022980"/>
    </source>
</evidence>
<feature type="region of interest" description="Disordered" evidence="7">
    <location>
        <begin position="208"/>
        <end position="253"/>
    </location>
</feature>
<protein>
    <recommendedName>
        <fullName evidence="6">37S ribosomal protein S25, mitochondrial</fullName>
    </recommendedName>
</protein>
<comment type="subcellular location">
    <subcellularLocation>
        <location evidence="1 6">Mitochondrion</location>
    </subcellularLocation>
</comment>
<accession>A0A2T2NTE1</accession>
<keyword evidence="9" id="KW-1185">Reference proteome</keyword>
<dbReference type="GO" id="GO:0005763">
    <property type="term" value="C:mitochondrial small ribosomal subunit"/>
    <property type="evidence" value="ECO:0007669"/>
    <property type="project" value="UniProtKB-UniRule"/>
</dbReference>
<dbReference type="InterPro" id="IPR016939">
    <property type="entry name" value="Ribosomal_mS23_fun"/>
</dbReference>
<evidence type="ECO:0000256" key="5">
    <source>
        <dbReference type="ARBA" id="ARBA00023274"/>
    </source>
</evidence>
<dbReference type="EMBL" id="KZ678133">
    <property type="protein sequence ID" value="PSN68546.1"/>
    <property type="molecule type" value="Genomic_DNA"/>
</dbReference>
<dbReference type="STRING" id="1448308.A0A2T2NTE1"/>
<dbReference type="Proteomes" id="UP000240883">
    <property type="component" value="Unassembled WGS sequence"/>
</dbReference>
<comment type="subunit">
    <text evidence="6">Component of the mitochondrial small ribosomal subunit.</text>
</comment>
<evidence type="ECO:0000256" key="4">
    <source>
        <dbReference type="ARBA" id="ARBA00023128"/>
    </source>
</evidence>
<organism evidence="8 9">
    <name type="scientific">Corynespora cassiicola Philippines</name>
    <dbReference type="NCBI Taxonomy" id="1448308"/>
    <lineage>
        <taxon>Eukaryota</taxon>
        <taxon>Fungi</taxon>
        <taxon>Dikarya</taxon>
        <taxon>Ascomycota</taxon>
        <taxon>Pezizomycotina</taxon>
        <taxon>Dothideomycetes</taxon>
        <taxon>Pleosporomycetidae</taxon>
        <taxon>Pleosporales</taxon>
        <taxon>Corynesporascaceae</taxon>
        <taxon>Corynespora</taxon>
    </lineage>
</organism>
<dbReference type="PANTHER" id="PTHR37799:SF1">
    <property type="entry name" value="SMALL RIBOSOMAL SUBUNIT PROTEIN MS23"/>
    <property type="match status" value="1"/>
</dbReference>
<evidence type="ECO:0000313" key="8">
    <source>
        <dbReference type="EMBL" id="PSN68546.1"/>
    </source>
</evidence>
<keyword evidence="5 6" id="KW-0687">Ribonucleoprotein</keyword>
<gene>
    <name evidence="8" type="ORF">BS50DRAFT_571804</name>
</gene>
<dbReference type="PANTHER" id="PTHR37799">
    <property type="entry name" value="37S RIBOSOMAL PROTEIN S25, MITOCHONDRIAL"/>
    <property type="match status" value="1"/>
</dbReference>
<evidence type="ECO:0000256" key="6">
    <source>
        <dbReference type="PIRNR" id="PIRNR029764"/>
    </source>
</evidence>
<keyword evidence="3 6" id="KW-0689">Ribosomal protein</keyword>
<dbReference type="AlphaFoldDB" id="A0A2T2NTE1"/>
<dbReference type="OrthoDB" id="5542239at2759"/>
<comment type="similarity">
    <text evidence="2">Belongs to the mitochondrion-specific ribosomal protein mS23 family.</text>
</comment>
<name>A0A2T2NTE1_CORCC</name>
<dbReference type="GO" id="GO:0003735">
    <property type="term" value="F:structural constituent of ribosome"/>
    <property type="evidence" value="ECO:0007669"/>
    <property type="project" value="UniProtKB-UniRule"/>
</dbReference>
<dbReference type="PIRSF" id="PIRSF029764">
    <property type="entry name" value="RSM25"/>
    <property type="match status" value="1"/>
</dbReference>
<evidence type="ECO:0000313" key="9">
    <source>
        <dbReference type="Proteomes" id="UP000240883"/>
    </source>
</evidence>
<proteinExistence type="inferred from homology"/>
<reference evidence="8 9" key="1">
    <citation type="journal article" date="2018" name="Front. Microbiol.">
        <title>Genome-Wide Analysis of Corynespora cassiicola Leaf Fall Disease Putative Effectors.</title>
        <authorList>
            <person name="Lopez D."/>
            <person name="Ribeiro S."/>
            <person name="Label P."/>
            <person name="Fumanal B."/>
            <person name="Venisse J.S."/>
            <person name="Kohler A."/>
            <person name="de Oliveira R.R."/>
            <person name="Labutti K."/>
            <person name="Lipzen A."/>
            <person name="Lail K."/>
            <person name="Bauer D."/>
            <person name="Ohm R.A."/>
            <person name="Barry K.W."/>
            <person name="Spatafora J."/>
            <person name="Grigoriev I.V."/>
            <person name="Martin F.M."/>
            <person name="Pujade-Renaud V."/>
        </authorList>
    </citation>
    <scope>NUCLEOTIDE SEQUENCE [LARGE SCALE GENOMIC DNA]</scope>
    <source>
        <strain evidence="8 9">Philippines</strain>
    </source>
</reference>
<keyword evidence="4 6" id="KW-0496">Mitochondrion</keyword>
<sequence length="253" mass="29124">MGRYDFRPLRVRQTAKALFDTRRNSQLPQWYSIVGDIPPSEALARPLQRTPRTRGTKRPSKLFQPLPIVYPEDKLRNDFFGDHPWELARPRMVVEDSGNDAKNYDWSKIVQPGKALDGESVVQRQLWLMQNKKLPKAAAYDAARKEFYHYRHLEELQRRVAKEEALHVGAYFGPGPLEVGMQLEDRAWEGWKEWAAKQIEDEQQMRAQMFSGSQPAEPELSEAEFNNALEEVQDSVPQSREGQKALGGAALHP</sequence>
<evidence type="ECO:0000256" key="1">
    <source>
        <dbReference type="ARBA" id="ARBA00004173"/>
    </source>
</evidence>
<evidence type="ECO:0000256" key="2">
    <source>
        <dbReference type="ARBA" id="ARBA00009864"/>
    </source>
</evidence>
<dbReference type="Pfam" id="PF13741">
    <property type="entry name" value="MRP-S25"/>
    <property type="match status" value="1"/>
</dbReference>